<comment type="caution">
    <text evidence="16">The sequence shown here is derived from an EMBL/GenBank/DDBJ whole genome shotgun (WGS) entry which is preliminary data.</text>
</comment>
<evidence type="ECO:0000256" key="12">
    <source>
        <dbReference type="SAM" id="MobiDB-lite"/>
    </source>
</evidence>
<keyword evidence="6" id="KW-0808">Transferase</keyword>
<dbReference type="Pfam" id="PF07194">
    <property type="entry name" value="P2"/>
    <property type="match status" value="1"/>
</dbReference>
<evidence type="ECO:0000256" key="2">
    <source>
        <dbReference type="ARBA" id="ARBA00012438"/>
    </source>
</evidence>
<dbReference type="SMART" id="SM00387">
    <property type="entry name" value="HATPase_c"/>
    <property type="match status" value="1"/>
</dbReference>
<feature type="domain" description="Histidine kinase" evidence="13">
    <location>
        <begin position="839"/>
        <end position="1051"/>
    </location>
</feature>
<dbReference type="EMBL" id="JAOPJZ010000009">
    <property type="protein sequence ID" value="MCU4752736.1"/>
    <property type="molecule type" value="Genomic_DNA"/>
</dbReference>
<evidence type="ECO:0000259" key="14">
    <source>
        <dbReference type="PROSITE" id="PS50851"/>
    </source>
</evidence>
<dbReference type="Pfam" id="PF01584">
    <property type="entry name" value="CheW"/>
    <property type="match status" value="1"/>
</dbReference>
<evidence type="ECO:0000256" key="1">
    <source>
        <dbReference type="ARBA" id="ARBA00000085"/>
    </source>
</evidence>
<dbReference type="GO" id="GO:0005524">
    <property type="term" value="F:ATP binding"/>
    <property type="evidence" value="ECO:0007669"/>
    <property type="project" value="UniProtKB-KW"/>
</dbReference>
<name>A0AAP2Z8X1_9EURY</name>
<dbReference type="CDD" id="cd00088">
    <property type="entry name" value="HPT"/>
    <property type="match status" value="1"/>
</dbReference>
<dbReference type="SUPFAM" id="SSF47384">
    <property type="entry name" value="Homodimeric domain of signal transducing histidine kinase"/>
    <property type="match status" value="1"/>
</dbReference>
<evidence type="ECO:0000259" key="13">
    <source>
        <dbReference type="PROSITE" id="PS50109"/>
    </source>
</evidence>
<evidence type="ECO:0000256" key="10">
    <source>
        <dbReference type="ARBA" id="ARBA00023012"/>
    </source>
</evidence>
<feature type="region of interest" description="Disordered" evidence="12">
    <location>
        <begin position="244"/>
        <end position="272"/>
    </location>
</feature>
<organism evidence="16 17">
    <name type="scientific">Natronosalvus hydrolyticus</name>
    <dbReference type="NCBI Taxonomy" id="2979988"/>
    <lineage>
        <taxon>Archaea</taxon>
        <taxon>Methanobacteriati</taxon>
        <taxon>Methanobacteriota</taxon>
        <taxon>Stenosarchaea group</taxon>
        <taxon>Halobacteria</taxon>
        <taxon>Halobacteriales</taxon>
        <taxon>Natrialbaceae</taxon>
        <taxon>Natronosalvus</taxon>
    </lineage>
</organism>
<feature type="compositionally biased region" description="Acidic residues" evidence="12">
    <location>
        <begin position="332"/>
        <end position="342"/>
    </location>
</feature>
<feature type="compositionally biased region" description="Acidic residues" evidence="12">
    <location>
        <begin position="632"/>
        <end position="646"/>
    </location>
</feature>
<dbReference type="SUPFAM" id="SSF55874">
    <property type="entry name" value="ATPase domain of HSP90 chaperone/DNA topoisomerase II/histidine kinase"/>
    <property type="match status" value="1"/>
</dbReference>
<feature type="compositionally biased region" description="Acidic residues" evidence="12">
    <location>
        <begin position="672"/>
        <end position="703"/>
    </location>
</feature>
<dbReference type="PANTHER" id="PTHR43395:SF10">
    <property type="entry name" value="CHEMOTAXIS PROTEIN CHEA"/>
    <property type="match status" value="1"/>
</dbReference>
<dbReference type="PRINTS" id="PR00344">
    <property type="entry name" value="BCTRLSENSOR"/>
</dbReference>
<dbReference type="Gene3D" id="3.30.565.10">
    <property type="entry name" value="Histidine kinase-like ATPase, C-terminal domain"/>
    <property type="match status" value="1"/>
</dbReference>
<dbReference type="SUPFAM" id="SSF47226">
    <property type="entry name" value="Histidine-containing phosphotransfer domain, HPT domain"/>
    <property type="match status" value="1"/>
</dbReference>
<feature type="compositionally biased region" description="Acidic residues" evidence="12">
    <location>
        <begin position="255"/>
        <end position="272"/>
    </location>
</feature>
<keyword evidence="7" id="KW-0547">Nucleotide-binding</keyword>
<dbReference type="InterPro" id="IPR037006">
    <property type="entry name" value="CheA-like_homodim_sf"/>
</dbReference>
<keyword evidence="9 16" id="KW-0067">ATP-binding</keyword>
<evidence type="ECO:0000259" key="15">
    <source>
        <dbReference type="PROSITE" id="PS50894"/>
    </source>
</evidence>
<dbReference type="InterPro" id="IPR002545">
    <property type="entry name" value="CheW-lke_dom"/>
</dbReference>
<dbReference type="InterPro" id="IPR004105">
    <property type="entry name" value="CheA-like_dim"/>
</dbReference>
<feature type="region of interest" description="Disordered" evidence="12">
    <location>
        <begin position="392"/>
        <end position="545"/>
    </location>
</feature>
<accession>A0AAP2Z8X1</accession>
<dbReference type="PROSITE" id="PS50851">
    <property type="entry name" value="CHEW"/>
    <property type="match status" value="1"/>
</dbReference>
<evidence type="ECO:0000256" key="3">
    <source>
        <dbReference type="ARBA" id="ARBA00021495"/>
    </source>
</evidence>
<sequence>MTDYWTEFARESDEHITSLNNSLLTLEQNPNDEEAMESIFRTAHTLKGNCGAMGLKRASDLAHAIEDLLEAIRGDEIEITSDVMDVIFDGVDELEAMLDEAAATGEIDSDPGATIESLRSPLEGRSAGSQQPIREPTVEEIETVLARFDPPSDIEGNVYLVRLSVVEHESVNNGQLVVEALIDAFDLIGTEPSQEVIENDQYGTRFDAVFASAVGKAAISAALDPVDAVEEFVIVDVTEQVTALEASPAPAPAPDVDDSDEDSLSEGDPQDLSVDELLDEFEEFDDLDAMVEDVDESELEAFDDMGDAGSFDDLLGETADEPEIPEPAKVDDVDEPEPVDVEADSHEPIEADGDEVDDASAVFAELKDEVEMVGFDELQSELDELEFDEFDSEEEVDMDELLGDDVDTADNSFLGVREDPLNMAESSIETDPQPDLQADDDAAETPVVGDEDASSDGVLDDVLESDEVGDEEIEPPEDDLVADDEAFGSFADDAFDAEPGDADAEIEEPAENDEEIASVEALEDVDFADTAPEADGEPAITGEDHQADAIDVDVDEVEAVDVDAPDSLEIDEADSLEADSTTIEEAEAFDAGETEAADTESDDEFAPSDSDDEIGLVEEEFDESTDESAFSETEDGFGADEDDFLAFDEGVERFDETESEPSDTFDLGLAESLDDTGDATFDGESEATDTDEATDSAFEDESLDLGADADFADEAGSADDFGATADVLGDDDGQFADVSASTVDIEATQPSDSSAAGFGEDSSSDDEQASRVYEDVPPMPIPEISIPEETEEEKLARADDQRQSVHVDIEQVDTLLNLVEGLVTSRVRLRHTIEQGDDLEAIDRELDDLEDLTSDLQETVMDVRLVPLETVTNRLPRTVRDIARDQGKDVGFRIQGEDVELDRTVLDRMGDPLIHLVRNAVDHGIEGPDHREAVDKPREGTVEVYAERARDQVTIRVEDDGRGIDPEKLRAAALKADILTEDEAESMEDDDVYELIFHPGLSTASEITDVSGRGVGMDVVKRTIEDLDGTVTVDSTPGQGTTVTMQLPVTVAIAEVLFFELGGEEFGIPLKTVQDIDDGRSIEIDNGEPVLSTPANDQISVIDLANTLEVRSDIDLEEGMVIRIRDDVRSVALHCDNVRSQQEVVVKPFEGVMSGIPGLSGATVRGRGEVVNILDVTTL</sequence>
<evidence type="ECO:0000256" key="9">
    <source>
        <dbReference type="ARBA" id="ARBA00022840"/>
    </source>
</evidence>
<dbReference type="FunFam" id="3.30.565.10:FF:000016">
    <property type="entry name" value="Chemotaxis protein CheA, putative"/>
    <property type="match status" value="1"/>
</dbReference>
<dbReference type="PANTHER" id="PTHR43395">
    <property type="entry name" value="SENSOR HISTIDINE KINASE CHEA"/>
    <property type="match status" value="1"/>
</dbReference>
<keyword evidence="10" id="KW-0902">Two-component regulatory system</keyword>
<dbReference type="InterPro" id="IPR036061">
    <property type="entry name" value="CheW-like_dom_sf"/>
</dbReference>
<evidence type="ECO:0000256" key="6">
    <source>
        <dbReference type="ARBA" id="ARBA00022679"/>
    </source>
</evidence>
<comment type="catalytic activity">
    <reaction evidence="1">
        <text>ATP + protein L-histidine = ADP + protein N-phospho-L-histidine.</text>
        <dbReference type="EC" id="2.7.13.3"/>
    </reaction>
</comment>
<dbReference type="InterPro" id="IPR010808">
    <property type="entry name" value="CheA_P2-bd"/>
</dbReference>
<dbReference type="Gene3D" id="1.10.287.560">
    <property type="entry name" value="Histidine kinase CheA-like, homodimeric domain"/>
    <property type="match status" value="1"/>
</dbReference>
<dbReference type="GO" id="GO:0005737">
    <property type="term" value="C:cytoplasm"/>
    <property type="evidence" value="ECO:0007669"/>
    <property type="project" value="InterPro"/>
</dbReference>
<dbReference type="EC" id="2.7.13.3" evidence="2"/>
<feature type="region of interest" description="Disordered" evidence="12">
    <location>
        <begin position="562"/>
        <end position="783"/>
    </location>
</feature>
<feature type="compositionally biased region" description="Acidic residues" evidence="12">
    <location>
        <begin position="392"/>
        <end position="408"/>
    </location>
</feature>
<keyword evidence="17" id="KW-1185">Reference proteome</keyword>
<evidence type="ECO:0000313" key="16">
    <source>
        <dbReference type="EMBL" id="MCU4752736.1"/>
    </source>
</evidence>
<dbReference type="InterPro" id="IPR008207">
    <property type="entry name" value="Sig_transdc_His_kin_Hpt_dom"/>
</dbReference>
<feature type="compositionally biased region" description="Acidic residues" evidence="12">
    <location>
        <begin position="437"/>
        <end position="486"/>
    </location>
</feature>
<dbReference type="Gene3D" id="1.20.120.160">
    <property type="entry name" value="HPT domain"/>
    <property type="match status" value="1"/>
</dbReference>
<feature type="compositionally biased region" description="Acidic residues" evidence="12">
    <location>
        <begin position="493"/>
        <end position="536"/>
    </location>
</feature>
<evidence type="ECO:0000256" key="4">
    <source>
        <dbReference type="ARBA" id="ARBA00022500"/>
    </source>
</evidence>
<dbReference type="PROSITE" id="PS50109">
    <property type="entry name" value="HIS_KIN"/>
    <property type="match status" value="1"/>
</dbReference>
<evidence type="ECO:0000256" key="7">
    <source>
        <dbReference type="ARBA" id="ARBA00022741"/>
    </source>
</evidence>
<feature type="domain" description="CheW-like" evidence="14">
    <location>
        <begin position="1053"/>
        <end position="1179"/>
    </location>
</feature>
<dbReference type="InterPro" id="IPR051315">
    <property type="entry name" value="Bact_Chemotaxis_CheA"/>
</dbReference>
<dbReference type="SMART" id="SM00073">
    <property type="entry name" value="HPT"/>
    <property type="match status" value="1"/>
</dbReference>
<dbReference type="InterPro" id="IPR036097">
    <property type="entry name" value="HisK_dim/P_sf"/>
</dbReference>
<evidence type="ECO:0000256" key="8">
    <source>
        <dbReference type="ARBA" id="ARBA00022777"/>
    </source>
</evidence>
<dbReference type="Pfam" id="PF01627">
    <property type="entry name" value="Hpt"/>
    <property type="match status" value="1"/>
</dbReference>
<dbReference type="CDD" id="cd16916">
    <property type="entry name" value="HATPase_CheA-like"/>
    <property type="match status" value="1"/>
</dbReference>
<dbReference type="SMART" id="SM00260">
    <property type="entry name" value="CheW"/>
    <property type="match status" value="1"/>
</dbReference>
<feature type="domain" description="HPt" evidence="15">
    <location>
        <begin position="1"/>
        <end position="101"/>
    </location>
</feature>
<dbReference type="PROSITE" id="PS50894">
    <property type="entry name" value="HPT"/>
    <property type="match status" value="1"/>
</dbReference>
<keyword evidence="4" id="KW-0145">Chemotaxis</keyword>
<dbReference type="Gene3D" id="2.30.30.40">
    <property type="entry name" value="SH3 Domains"/>
    <property type="match status" value="1"/>
</dbReference>
<dbReference type="InterPro" id="IPR004358">
    <property type="entry name" value="Sig_transdc_His_kin-like_C"/>
</dbReference>
<proteinExistence type="predicted"/>
<dbReference type="Proteomes" id="UP001321047">
    <property type="component" value="Unassembled WGS sequence"/>
</dbReference>
<keyword evidence="8" id="KW-0418">Kinase</keyword>
<dbReference type="InterPro" id="IPR036641">
    <property type="entry name" value="HPT_dom_sf"/>
</dbReference>
<dbReference type="GO" id="GO:0006935">
    <property type="term" value="P:chemotaxis"/>
    <property type="evidence" value="ECO:0007669"/>
    <property type="project" value="UniProtKB-KW"/>
</dbReference>
<gene>
    <name evidence="16" type="ORF">OB919_12245</name>
</gene>
<protein>
    <recommendedName>
        <fullName evidence="3">Chemotaxis protein CheA</fullName>
        <ecNumber evidence="2">2.7.13.3</ecNumber>
    </recommendedName>
</protein>
<dbReference type="Pfam" id="PF02518">
    <property type="entry name" value="HATPase_c"/>
    <property type="match status" value="1"/>
</dbReference>
<dbReference type="RefSeq" id="WP_342809067.1">
    <property type="nucleotide sequence ID" value="NZ_JAOPJZ010000009.1"/>
</dbReference>
<reference evidence="16 17" key="1">
    <citation type="submission" date="2022-09" db="EMBL/GenBank/DDBJ databases">
        <title>Enrichment on poylsaccharides allowed isolation of novel metabolic and taxonomic groups of Haloarchaea.</title>
        <authorList>
            <person name="Sorokin D.Y."/>
            <person name="Elcheninov A.G."/>
            <person name="Khizhniak T.V."/>
            <person name="Kolganova T.V."/>
            <person name="Kublanov I.V."/>
        </authorList>
    </citation>
    <scope>NUCLEOTIDE SEQUENCE [LARGE SCALE GENOMIC DNA]</scope>
    <source>
        <strain evidence="16 17">AArc-curdl1</strain>
    </source>
</reference>
<dbReference type="InterPro" id="IPR003594">
    <property type="entry name" value="HATPase_dom"/>
</dbReference>
<evidence type="ECO:0000256" key="11">
    <source>
        <dbReference type="PROSITE-ProRule" id="PRU00110"/>
    </source>
</evidence>
<feature type="region of interest" description="Disordered" evidence="12">
    <location>
        <begin position="315"/>
        <end position="356"/>
    </location>
</feature>
<feature type="compositionally biased region" description="Acidic residues" evidence="12">
    <location>
        <begin position="562"/>
        <end position="626"/>
    </location>
</feature>
<dbReference type="SMART" id="SM01231">
    <property type="entry name" value="H-kinase_dim"/>
    <property type="match status" value="1"/>
</dbReference>
<evidence type="ECO:0000256" key="5">
    <source>
        <dbReference type="ARBA" id="ARBA00022553"/>
    </source>
</evidence>
<dbReference type="InterPro" id="IPR036890">
    <property type="entry name" value="HATPase_C_sf"/>
</dbReference>
<dbReference type="SUPFAM" id="SSF50341">
    <property type="entry name" value="CheW-like"/>
    <property type="match status" value="1"/>
</dbReference>
<evidence type="ECO:0000313" key="17">
    <source>
        <dbReference type="Proteomes" id="UP001321047"/>
    </source>
</evidence>
<feature type="modified residue" description="Phosphohistidine" evidence="11">
    <location>
        <position position="44"/>
    </location>
</feature>
<keyword evidence="5 11" id="KW-0597">Phosphoprotein</keyword>
<dbReference type="Pfam" id="PF02895">
    <property type="entry name" value="H-kinase_dim"/>
    <property type="match status" value="1"/>
</dbReference>
<dbReference type="GO" id="GO:0000155">
    <property type="term" value="F:phosphorelay sensor kinase activity"/>
    <property type="evidence" value="ECO:0007669"/>
    <property type="project" value="InterPro"/>
</dbReference>
<dbReference type="AlphaFoldDB" id="A0AAP2Z8X1"/>
<dbReference type="InterPro" id="IPR005467">
    <property type="entry name" value="His_kinase_dom"/>
</dbReference>
<feature type="compositionally biased region" description="Acidic residues" evidence="12">
    <location>
        <begin position="315"/>
        <end position="324"/>
    </location>
</feature>